<proteinExistence type="inferred from homology"/>
<dbReference type="OrthoDB" id="10248520at2759"/>
<keyword evidence="6" id="KW-1185">Reference proteome</keyword>
<dbReference type="EMBL" id="MCGT01000003">
    <property type="protein sequence ID" value="ORX61672.1"/>
    <property type="molecule type" value="Genomic_DNA"/>
</dbReference>
<dbReference type="Gene3D" id="1.25.40.10">
    <property type="entry name" value="Tetratricopeptide repeat domain"/>
    <property type="match status" value="3"/>
</dbReference>
<feature type="region of interest" description="Disordered" evidence="4">
    <location>
        <begin position="511"/>
        <end position="559"/>
    </location>
</feature>
<comment type="similarity">
    <text evidence="2">Belongs to the APC3/CDC27 family.</text>
</comment>
<feature type="region of interest" description="Disordered" evidence="4">
    <location>
        <begin position="232"/>
        <end position="259"/>
    </location>
</feature>
<name>A0A1X2GUG9_9FUNG</name>
<feature type="compositionally biased region" description="Polar residues" evidence="4">
    <location>
        <begin position="514"/>
        <end position="535"/>
    </location>
</feature>
<comment type="caution">
    <text evidence="5">The sequence shown here is derived from an EMBL/GenBank/DDBJ whole genome shotgun (WGS) entry which is preliminary data.</text>
</comment>
<organism evidence="5 6">
    <name type="scientific">Hesseltinella vesiculosa</name>
    <dbReference type="NCBI Taxonomy" id="101127"/>
    <lineage>
        <taxon>Eukaryota</taxon>
        <taxon>Fungi</taxon>
        <taxon>Fungi incertae sedis</taxon>
        <taxon>Mucoromycota</taxon>
        <taxon>Mucoromycotina</taxon>
        <taxon>Mucoromycetes</taxon>
        <taxon>Mucorales</taxon>
        <taxon>Cunninghamellaceae</taxon>
        <taxon>Hesseltinella</taxon>
    </lineage>
</organism>
<feature type="repeat" description="TPR" evidence="3">
    <location>
        <begin position="676"/>
        <end position="709"/>
    </location>
</feature>
<evidence type="ECO:0000313" key="5">
    <source>
        <dbReference type="EMBL" id="ORX61672.1"/>
    </source>
</evidence>
<protein>
    <submittedName>
        <fullName evidence="5">TPR-like protein</fullName>
    </submittedName>
</protein>
<feature type="compositionally biased region" description="Low complexity" evidence="4">
    <location>
        <begin position="239"/>
        <end position="250"/>
    </location>
</feature>
<evidence type="ECO:0000256" key="3">
    <source>
        <dbReference type="PROSITE-ProRule" id="PRU00339"/>
    </source>
</evidence>
<dbReference type="SUPFAM" id="SSF48452">
    <property type="entry name" value="TPR-like"/>
    <property type="match status" value="1"/>
</dbReference>
<keyword evidence="1 3" id="KW-0802">TPR repeat</keyword>
<dbReference type="Pfam" id="PF12895">
    <property type="entry name" value="ANAPC3"/>
    <property type="match status" value="1"/>
</dbReference>
<sequence length="836" mass="93342">MVSHSVESWVLLALIYKDLDDMDYSNALLLAERLYAIDNTNRDYRWVYGKCLYSLQDYNGAYDILKDTMSIACLHLFARSCLALGDLSDQTDKKTKFWRQGIQAVLQALKLYKKDAPSNMYQWGNDLASVSVRHHIPSQASLTHLVSELYIKLDNIRAAAAHLWSCLRDNPFKLAAYIKLCEIAPDVMNADAVSPDDIFNDFTITDTSLRRCVSLDGLPALPSFHSPHGITIKPGSKPTSFTTASTATQTKPGKTAIAPVTKSASGDPVIFTPSSTTATASSMTSENIPANLQSYMPSLRSNYADVTLHELQALVKVSVDAESELDEVSVERGQLELEKDEHIEMINRDIEEHRNAEAYKNKHGLHRKPPAETVPDMTVDLMDANDVPSPSLATPSFFHHGPPPRVILPEGVPASTRLVQRQASDENESPSSIKERLRPSKKRAGSITLLSTNPKRRTSSTTAPQHQRQSSTDEKRTLQTMTSVEMASQRQAKALIAYFVPMASLDDPVAASPPTASLDSSAQTPAAAAMQSTPGDRSPLTTTHNTTEQTPTTHNTPDDPEQVILAAMNRIIHVIRALAFGYMYQSSYKCRSTALALQQLDDRQYDTARVLCLLGHAYYDAGDYQIARVFYRRGFAIAPWYCDDIPIYSTCLWYLDKEQELNLLAYKMKANHSRRYEAYIAAGNWTKCAKRGNEAIKWFQKAVDLHPTRSYGHALLGYEEWEKGNHLGAKQHFAKCMMVNKRFYLGWYGAALAYVGMHEFQQAQTLLQEALRLHPRHPVLLCTMAEVLYCLKQYPSALEYVISSLATQDTPAAQELKHRIELEAQQPVVTPTASPD</sequence>
<dbReference type="AlphaFoldDB" id="A0A1X2GUG9"/>
<dbReference type="PANTHER" id="PTHR12558:SF13">
    <property type="entry name" value="CELL DIVISION CYCLE PROTEIN 27 HOMOLOG"/>
    <property type="match status" value="1"/>
</dbReference>
<dbReference type="PROSITE" id="PS50005">
    <property type="entry name" value="TPR"/>
    <property type="match status" value="3"/>
</dbReference>
<evidence type="ECO:0000256" key="1">
    <source>
        <dbReference type="ARBA" id="ARBA00022803"/>
    </source>
</evidence>
<dbReference type="GO" id="GO:0007091">
    <property type="term" value="P:metaphase/anaphase transition of mitotic cell cycle"/>
    <property type="evidence" value="ECO:0007669"/>
    <property type="project" value="TreeGrafter"/>
</dbReference>
<dbReference type="GO" id="GO:0005680">
    <property type="term" value="C:anaphase-promoting complex"/>
    <property type="evidence" value="ECO:0007669"/>
    <property type="project" value="TreeGrafter"/>
</dbReference>
<evidence type="ECO:0000256" key="2">
    <source>
        <dbReference type="ARBA" id="ARBA00038210"/>
    </source>
</evidence>
<evidence type="ECO:0000256" key="4">
    <source>
        <dbReference type="SAM" id="MobiDB-lite"/>
    </source>
</evidence>
<feature type="repeat" description="TPR" evidence="3">
    <location>
        <begin position="608"/>
        <end position="641"/>
    </location>
</feature>
<dbReference type="STRING" id="101127.A0A1X2GUG9"/>
<feature type="repeat" description="TPR" evidence="3">
    <location>
        <begin position="744"/>
        <end position="777"/>
    </location>
</feature>
<dbReference type="InterPro" id="IPR011990">
    <property type="entry name" value="TPR-like_helical_dom_sf"/>
</dbReference>
<dbReference type="PANTHER" id="PTHR12558">
    <property type="entry name" value="CELL DIVISION CYCLE 16,23,27"/>
    <property type="match status" value="1"/>
</dbReference>
<feature type="region of interest" description="Disordered" evidence="4">
    <location>
        <begin position="420"/>
        <end position="478"/>
    </location>
</feature>
<dbReference type="GO" id="GO:0031145">
    <property type="term" value="P:anaphase-promoting complex-dependent catabolic process"/>
    <property type="evidence" value="ECO:0007669"/>
    <property type="project" value="TreeGrafter"/>
</dbReference>
<reference evidence="5 6" key="1">
    <citation type="submission" date="2016-07" db="EMBL/GenBank/DDBJ databases">
        <title>Pervasive Adenine N6-methylation of Active Genes in Fungi.</title>
        <authorList>
            <consortium name="DOE Joint Genome Institute"/>
            <person name="Mondo S.J."/>
            <person name="Dannebaum R.O."/>
            <person name="Kuo R.C."/>
            <person name="Labutti K."/>
            <person name="Haridas S."/>
            <person name="Kuo A."/>
            <person name="Salamov A."/>
            <person name="Ahrendt S.R."/>
            <person name="Lipzen A."/>
            <person name="Sullivan W."/>
            <person name="Andreopoulos W.B."/>
            <person name="Clum A."/>
            <person name="Lindquist E."/>
            <person name="Daum C."/>
            <person name="Ramamoorthy G.K."/>
            <person name="Gryganskyi A."/>
            <person name="Culley D."/>
            <person name="Magnuson J.K."/>
            <person name="James T.Y."/>
            <person name="O'Malley M.A."/>
            <person name="Stajich J.E."/>
            <person name="Spatafora J.W."/>
            <person name="Visel A."/>
            <person name="Grigoriev I.V."/>
        </authorList>
    </citation>
    <scope>NUCLEOTIDE SEQUENCE [LARGE SCALE GENOMIC DNA]</scope>
    <source>
        <strain evidence="5 6">NRRL 3301</strain>
    </source>
</reference>
<dbReference type="GO" id="GO:0016567">
    <property type="term" value="P:protein ubiquitination"/>
    <property type="evidence" value="ECO:0007669"/>
    <property type="project" value="TreeGrafter"/>
</dbReference>
<feature type="compositionally biased region" description="Polar residues" evidence="4">
    <location>
        <begin position="448"/>
        <end position="470"/>
    </location>
</feature>
<evidence type="ECO:0000313" key="6">
    <source>
        <dbReference type="Proteomes" id="UP000242146"/>
    </source>
</evidence>
<dbReference type="InterPro" id="IPR019734">
    <property type="entry name" value="TPR_rpt"/>
</dbReference>
<gene>
    <name evidence="5" type="ORF">DM01DRAFT_1380516</name>
</gene>
<dbReference type="Pfam" id="PF13181">
    <property type="entry name" value="TPR_8"/>
    <property type="match status" value="1"/>
</dbReference>
<accession>A0A1X2GUG9</accession>
<dbReference type="GO" id="GO:0051301">
    <property type="term" value="P:cell division"/>
    <property type="evidence" value="ECO:0007669"/>
    <property type="project" value="TreeGrafter"/>
</dbReference>
<dbReference type="SMART" id="SM00028">
    <property type="entry name" value="TPR"/>
    <property type="match status" value="5"/>
</dbReference>
<dbReference type="GO" id="GO:0005737">
    <property type="term" value="C:cytoplasm"/>
    <property type="evidence" value="ECO:0007669"/>
    <property type="project" value="TreeGrafter"/>
</dbReference>
<dbReference type="Proteomes" id="UP000242146">
    <property type="component" value="Unassembled WGS sequence"/>
</dbReference>
<feature type="compositionally biased region" description="Low complexity" evidence="4">
    <location>
        <begin position="541"/>
        <end position="555"/>
    </location>
</feature>